<dbReference type="InterPro" id="IPR015330">
    <property type="entry name" value="DNA_primase/pol_bifunc_N"/>
</dbReference>
<evidence type="ECO:0000259" key="2">
    <source>
        <dbReference type="SMART" id="SM00943"/>
    </source>
</evidence>
<dbReference type="PANTHER" id="PTHR35372:SF2">
    <property type="entry name" value="SF3 HELICASE DOMAIN-CONTAINING PROTEIN"/>
    <property type="match status" value="1"/>
</dbReference>
<dbReference type="EMBL" id="CM001466">
    <property type="protein sequence ID" value="EHY90008.1"/>
    <property type="molecule type" value="Genomic_DNA"/>
</dbReference>
<accession>H8GEU7</accession>
<dbReference type="OrthoDB" id="3218228at2"/>
<dbReference type="InterPro" id="IPR051620">
    <property type="entry name" value="ORF904-like_C"/>
</dbReference>
<organism evidence="3 4">
    <name type="scientific">Saccharomonospora azurea NA-128</name>
    <dbReference type="NCBI Taxonomy" id="882081"/>
    <lineage>
        <taxon>Bacteria</taxon>
        <taxon>Bacillati</taxon>
        <taxon>Actinomycetota</taxon>
        <taxon>Actinomycetes</taxon>
        <taxon>Pseudonocardiales</taxon>
        <taxon>Pseudonocardiaceae</taxon>
        <taxon>Saccharomonospora</taxon>
    </lineage>
</organism>
<evidence type="ECO:0000313" key="4">
    <source>
        <dbReference type="Proteomes" id="UP000004705"/>
    </source>
</evidence>
<keyword evidence="1" id="KW-0378">Hydrolase</keyword>
<sequence>MSGHDVLREWALYCAAMGWYVFPLVPATKRPAIRAWENRSTTNHDRITRCWDSGAFNIGLATGPSHLLVLDCDTVKQPGEVDGAEALAALAAERGVELPATYTVTTPSGGRHLYFTLPPGVRLRNTAGHLAPRIDTRSGGGYVVAPGSTLPEGGYELEDDTDPAPLPAWLLQALCERPTTTSTTSAGPVARPSAYAASALRGECDEIRSAPPGRHNEVLSRAAYRVGRLVGGGLLDEAHARTELIQAARTLVTADCGCTPPEVARVVDAGLAKGRTQPRTVTSRQGSEVAA</sequence>
<dbReference type="AlphaFoldDB" id="H8GEU7"/>
<dbReference type="Pfam" id="PF09250">
    <property type="entry name" value="Prim-Pol"/>
    <property type="match status" value="1"/>
</dbReference>
<dbReference type="RefSeq" id="WP_005443126.1">
    <property type="nucleotide sequence ID" value="NZ_CM001466.1"/>
</dbReference>
<dbReference type="GO" id="GO:0016787">
    <property type="term" value="F:hydrolase activity"/>
    <property type="evidence" value="ECO:0007669"/>
    <property type="project" value="UniProtKB-KW"/>
</dbReference>
<proteinExistence type="predicted"/>
<evidence type="ECO:0000313" key="3">
    <source>
        <dbReference type="EMBL" id="EHY90008.1"/>
    </source>
</evidence>
<dbReference type="SMART" id="SM00943">
    <property type="entry name" value="Prim-Pol"/>
    <property type="match status" value="1"/>
</dbReference>
<name>H8GEU7_9PSEU</name>
<gene>
    <name evidence="3" type="ORF">SacazDRAFT_03127</name>
</gene>
<dbReference type="CDD" id="cd04859">
    <property type="entry name" value="Prim_Pol"/>
    <property type="match status" value="1"/>
</dbReference>
<protein>
    <submittedName>
        <fullName evidence="3">Bifunctional DNA primase/polymerase famiily protein</fullName>
    </submittedName>
</protein>
<evidence type="ECO:0000256" key="1">
    <source>
        <dbReference type="ARBA" id="ARBA00022801"/>
    </source>
</evidence>
<feature type="domain" description="DNA primase/polymerase bifunctional N-terminal" evidence="2">
    <location>
        <begin position="11"/>
        <end position="170"/>
    </location>
</feature>
<dbReference type="PANTHER" id="PTHR35372">
    <property type="entry name" value="ATP BINDING PROTEIN-RELATED"/>
    <property type="match status" value="1"/>
</dbReference>
<dbReference type="HOGENOM" id="CLU_057861_2_0_11"/>
<reference evidence="3 4" key="1">
    <citation type="journal article" date="2012" name="Stand. Genomic Sci.">
        <title>Genome sequence of the soil bacterium Saccharomonospora azurea type strain (NA-128(T)).</title>
        <authorList>
            <person name="Klenk H.P."/>
            <person name="Held B."/>
            <person name="Lucas S."/>
            <person name="Lapidus A."/>
            <person name="Copeland A."/>
            <person name="Hammon N."/>
            <person name="Pitluck S."/>
            <person name="Goodwin L.A."/>
            <person name="Han C."/>
            <person name="Tapia R."/>
            <person name="Brambilla E.M."/>
            <person name="Potter G."/>
            <person name="Land M."/>
            <person name="Ivanova N."/>
            <person name="Rohde M."/>
            <person name="Goker M."/>
            <person name="Detter J.C."/>
            <person name="Kyrpides N.C."/>
            <person name="Woyke T."/>
        </authorList>
    </citation>
    <scope>NUCLEOTIDE SEQUENCE [LARGE SCALE GENOMIC DNA]</scope>
    <source>
        <strain evidence="3 4">NA-128</strain>
    </source>
</reference>
<keyword evidence="4" id="KW-1185">Reference proteome</keyword>
<dbReference type="Proteomes" id="UP000004705">
    <property type="component" value="Chromosome"/>
</dbReference>
<dbReference type="SUPFAM" id="SSF56747">
    <property type="entry name" value="Prim-pol domain"/>
    <property type="match status" value="1"/>
</dbReference>